<evidence type="ECO:0000256" key="5">
    <source>
        <dbReference type="HAMAP-Rule" id="MF_00014"/>
    </source>
</evidence>
<comment type="similarity">
    <text evidence="5">Belongs to the RimM family.</text>
</comment>
<comment type="domain">
    <text evidence="5">The PRC barrel domain binds ribosomal protein uS19.</text>
</comment>
<name>A0ABT8DUG8_9BURK</name>
<keyword evidence="9" id="KW-1185">Reference proteome</keyword>
<dbReference type="PANTHER" id="PTHR33692">
    <property type="entry name" value="RIBOSOME MATURATION FACTOR RIMM"/>
    <property type="match status" value="1"/>
</dbReference>
<dbReference type="InterPro" id="IPR011033">
    <property type="entry name" value="PRC_barrel-like_sf"/>
</dbReference>
<organism evidence="8 9">
    <name type="scientific">Roseateles violae</name>
    <dbReference type="NCBI Taxonomy" id="3058042"/>
    <lineage>
        <taxon>Bacteria</taxon>
        <taxon>Pseudomonadati</taxon>
        <taxon>Pseudomonadota</taxon>
        <taxon>Betaproteobacteria</taxon>
        <taxon>Burkholderiales</taxon>
        <taxon>Sphaerotilaceae</taxon>
        <taxon>Roseateles</taxon>
    </lineage>
</organism>
<dbReference type="InterPro" id="IPR011961">
    <property type="entry name" value="RimM"/>
</dbReference>
<keyword evidence="1 5" id="KW-0963">Cytoplasm</keyword>
<keyword evidence="2 5" id="KW-0690">Ribosome biogenesis</keyword>
<dbReference type="Pfam" id="PF01782">
    <property type="entry name" value="RimM"/>
    <property type="match status" value="1"/>
</dbReference>
<comment type="function">
    <text evidence="5">An accessory protein needed during the final step in the assembly of 30S ribosomal subunit, possibly for assembly of the head region. Essential for efficient processing of 16S rRNA. May be needed both before and after RbfA during the maturation of 16S rRNA. It has affinity for free ribosomal 30S subunits but not for 70S ribosomes.</text>
</comment>
<evidence type="ECO:0000256" key="1">
    <source>
        <dbReference type="ARBA" id="ARBA00022490"/>
    </source>
</evidence>
<protein>
    <recommendedName>
        <fullName evidence="5">Ribosome maturation factor RimM</fullName>
    </recommendedName>
</protein>
<evidence type="ECO:0000256" key="2">
    <source>
        <dbReference type="ARBA" id="ARBA00022517"/>
    </source>
</evidence>
<dbReference type="HAMAP" id="MF_00014">
    <property type="entry name" value="Ribosome_mat_RimM"/>
    <property type="match status" value="1"/>
</dbReference>
<dbReference type="Gene3D" id="2.40.30.60">
    <property type="entry name" value="RimM"/>
    <property type="match status" value="1"/>
</dbReference>
<gene>
    <name evidence="5 8" type="primary">rimM</name>
    <name evidence="8" type="ORF">QWJ38_16670</name>
</gene>
<dbReference type="InterPro" id="IPR009000">
    <property type="entry name" value="Transl_B-barrel_sf"/>
</dbReference>
<dbReference type="Pfam" id="PF24986">
    <property type="entry name" value="PRC_RimM"/>
    <property type="match status" value="1"/>
</dbReference>
<dbReference type="InterPro" id="IPR002676">
    <property type="entry name" value="RimM_N"/>
</dbReference>
<keyword evidence="3 5" id="KW-0698">rRNA processing</keyword>
<evidence type="ECO:0000256" key="3">
    <source>
        <dbReference type="ARBA" id="ARBA00022552"/>
    </source>
</evidence>
<dbReference type="NCBIfam" id="TIGR02273">
    <property type="entry name" value="16S_RimM"/>
    <property type="match status" value="1"/>
</dbReference>
<sequence>MTGTPAENRAASAGSSDELAWPEDAIEVGRILDAWGVKGWIKVQAYSSDAQALFSSRRWFLQPPEESKPLMAKPKTALPQLLKILAVRDHGEGIVAGVQGVNDRNGAEALRGARIFISRSAFPSADPNEYYWVDLIGLNVVNRQGETLGEVVGLIDTGPHSVLRIVPPGLTAPVKPDQERLIPFVAAFVDDVDLEQRLITVDWGLDY</sequence>
<evidence type="ECO:0000313" key="9">
    <source>
        <dbReference type="Proteomes" id="UP001228044"/>
    </source>
</evidence>
<comment type="subcellular location">
    <subcellularLocation>
        <location evidence="5">Cytoplasm</location>
    </subcellularLocation>
</comment>
<feature type="domain" description="RimM N-terminal" evidence="6">
    <location>
        <begin position="28"/>
        <end position="120"/>
    </location>
</feature>
<dbReference type="RefSeq" id="WP_290360227.1">
    <property type="nucleotide sequence ID" value="NZ_JAUHHC010000004.1"/>
</dbReference>
<dbReference type="SUPFAM" id="SSF50447">
    <property type="entry name" value="Translation proteins"/>
    <property type="match status" value="1"/>
</dbReference>
<dbReference type="InterPro" id="IPR036976">
    <property type="entry name" value="RimM_N_sf"/>
</dbReference>
<dbReference type="EMBL" id="JAUHHC010000004">
    <property type="protein sequence ID" value="MDN3921925.1"/>
    <property type="molecule type" value="Genomic_DNA"/>
</dbReference>
<reference evidence="8 9" key="1">
    <citation type="submission" date="2023-06" db="EMBL/GenBank/DDBJ databases">
        <title>Pelomonas sp. PFR6 16S ribosomal RNA gene Genome sequencing and assembly.</title>
        <authorList>
            <person name="Woo H."/>
        </authorList>
    </citation>
    <scope>NUCLEOTIDE SEQUENCE [LARGE SCALE GENOMIC DNA]</scope>
    <source>
        <strain evidence="8 9">PFR6</strain>
    </source>
</reference>
<dbReference type="SUPFAM" id="SSF50346">
    <property type="entry name" value="PRC-barrel domain"/>
    <property type="match status" value="1"/>
</dbReference>
<dbReference type="Proteomes" id="UP001228044">
    <property type="component" value="Unassembled WGS sequence"/>
</dbReference>
<dbReference type="Gene3D" id="2.30.30.240">
    <property type="entry name" value="PRC-barrel domain"/>
    <property type="match status" value="1"/>
</dbReference>
<proteinExistence type="inferred from homology"/>
<feature type="domain" description="Ribosome maturation factor RimM PRC barrel" evidence="7">
    <location>
        <begin position="132"/>
        <end position="203"/>
    </location>
</feature>
<evidence type="ECO:0000313" key="8">
    <source>
        <dbReference type="EMBL" id="MDN3921925.1"/>
    </source>
</evidence>
<comment type="caution">
    <text evidence="8">The sequence shown here is derived from an EMBL/GenBank/DDBJ whole genome shotgun (WGS) entry which is preliminary data.</text>
</comment>
<evidence type="ECO:0000259" key="6">
    <source>
        <dbReference type="Pfam" id="PF01782"/>
    </source>
</evidence>
<evidence type="ECO:0000259" key="7">
    <source>
        <dbReference type="Pfam" id="PF24986"/>
    </source>
</evidence>
<dbReference type="InterPro" id="IPR056792">
    <property type="entry name" value="PRC_RimM"/>
</dbReference>
<comment type="subunit">
    <text evidence="5">Binds ribosomal protein uS19.</text>
</comment>
<evidence type="ECO:0000256" key="4">
    <source>
        <dbReference type="ARBA" id="ARBA00023186"/>
    </source>
</evidence>
<accession>A0ABT8DUG8</accession>
<dbReference type="PANTHER" id="PTHR33692:SF1">
    <property type="entry name" value="RIBOSOME MATURATION FACTOR RIMM"/>
    <property type="match status" value="1"/>
</dbReference>
<keyword evidence="4 5" id="KW-0143">Chaperone</keyword>